<feature type="region of interest" description="Disordered" evidence="1">
    <location>
        <begin position="221"/>
        <end position="240"/>
    </location>
</feature>
<sequence length="240" mass="27974">MGNSGSTQGPTEISFEDIFQTAKHYIEHCLDLPKVSKNIEQTILKIHDSKGQWSPDDIQTAWKHINKKRDKEHMKSCLIIMSQIRKRNENIQSTNYDREIKKQKGQMRAICEELNTHRPRSKHVEFIEQENARFKCKVHSLNLMKNGLRYEKNELLVENAGFKLEIANLLNTIREFKNRTSVERFNAREHLYDESHTPTNQQYVTCTETTPLRVSEITGAAPDFKQAASRKKKTNMSTNV</sequence>
<gene>
    <name evidence="2" type="ORF">scyTo_0014827</name>
</gene>
<dbReference type="Proteomes" id="UP000288216">
    <property type="component" value="Unassembled WGS sequence"/>
</dbReference>
<evidence type="ECO:0000313" key="2">
    <source>
        <dbReference type="EMBL" id="GCB64896.1"/>
    </source>
</evidence>
<dbReference type="AlphaFoldDB" id="A0A401NVI2"/>
<comment type="caution">
    <text evidence="2">The sequence shown here is derived from an EMBL/GenBank/DDBJ whole genome shotgun (WGS) entry which is preliminary data.</text>
</comment>
<keyword evidence="3" id="KW-1185">Reference proteome</keyword>
<evidence type="ECO:0000256" key="1">
    <source>
        <dbReference type="SAM" id="MobiDB-lite"/>
    </source>
</evidence>
<organism evidence="2 3">
    <name type="scientific">Scyliorhinus torazame</name>
    <name type="common">Cloudy catshark</name>
    <name type="synonym">Catulus torazame</name>
    <dbReference type="NCBI Taxonomy" id="75743"/>
    <lineage>
        <taxon>Eukaryota</taxon>
        <taxon>Metazoa</taxon>
        <taxon>Chordata</taxon>
        <taxon>Craniata</taxon>
        <taxon>Vertebrata</taxon>
        <taxon>Chondrichthyes</taxon>
        <taxon>Elasmobranchii</taxon>
        <taxon>Galeomorphii</taxon>
        <taxon>Galeoidea</taxon>
        <taxon>Carcharhiniformes</taxon>
        <taxon>Scyliorhinidae</taxon>
        <taxon>Scyliorhinus</taxon>
    </lineage>
</organism>
<accession>A0A401NVI2</accession>
<reference evidence="2 3" key="1">
    <citation type="journal article" date="2018" name="Nat. Ecol. Evol.">
        <title>Shark genomes provide insights into elasmobranch evolution and the origin of vertebrates.</title>
        <authorList>
            <person name="Hara Y"/>
            <person name="Yamaguchi K"/>
            <person name="Onimaru K"/>
            <person name="Kadota M"/>
            <person name="Koyanagi M"/>
            <person name="Keeley SD"/>
            <person name="Tatsumi K"/>
            <person name="Tanaka K"/>
            <person name="Motone F"/>
            <person name="Kageyama Y"/>
            <person name="Nozu R"/>
            <person name="Adachi N"/>
            <person name="Nishimura O"/>
            <person name="Nakagawa R"/>
            <person name="Tanegashima C"/>
            <person name="Kiyatake I"/>
            <person name="Matsumoto R"/>
            <person name="Murakumo K"/>
            <person name="Nishida K"/>
            <person name="Terakita A"/>
            <person name="Kuratani S"/>
            <person name="Sato K"/>
            <person name="Hyodo S Kuraku.S."/>
        </authorList>
    </citation>
    <scope>NUCLEOTIDE SEQUENCE [LARGE SCALE GENOMIC DNA]</scope>
</reference>
<evidence type="ECO:0000313" key="3">
    <source>
        <dbReference type="Proteomes" id="UP000288216"/>
    </source>
</evidence>
<dbReference type="EMBL" id="BFAA01008110">
    <property type="protein sequence ID" value="GCB64896.1"/>
    <property type="molecule type" value="Genomic_DNA"/>
</dbReference>
<protein>
    <submittedName>
        <fullName evidence="2">Uncharacterized protein</fullName>
    </submittedName>
</protein>
<name>A0A401NVI2_SCYTO</name>
<proteinExistence type="predicted"/>